<accession>A0A3B1AJ75</accession>
<name>A0A3B1AJ75_9ZZZZ</name>
<proteinExistence type="predicted"/>
<sequence>WALRNFDARIFRDETILVTPSNAHFPGRKSSAEDMAGLIFDRVSFFAGMQHWPCRLVDEDAAEGLPPPALPVTGLARAMTAAMPVALAAAQPLPVIYRADHLRDPEVMIAHFAHTLAHYLGTTASEPPPGGEENWPYVTELLAVFMGFGVAMADSAHTARIRSCGSCSGPAVERENYLSQFDVTYALAIFCCLKDIPAREALKHLKSTLRPFFKKAMKDVMRRESQLQRLRDVTAAI</sequence>
<feature type="non-terminal residue" evidence="1">
    <location>
        <position position="1"/>
    </location>
</feature>
<dbReference type="EMBL" id="UOFU01000240">
    <property type="protein sequence ID" value="VAX01761.1"/>
    <property type="molecule type" value="Genomic_DNA"/>
</dbReference>
<reference evidence="1" key="1">
    <citation type="submission" date="2018-06" db="EMBL/GenBank/DDBJ databases">
        <authorList>
            <person name="Zhirakovskaya E."/>
        </authorList>
    </citation>
    <scope>NUCLEOTIDE SEQUENCE</scope>
</reference>
<dbReference type="AlphaFoldDB" id="A0A3B1AJ75"/>
<protein>
    <submittedName>
        <fullName evidence="1">Uncharacterized protein</fullName>
    </submittedName>
</protein>
<evidence type="ECO:0000313" key="1">
    <source>
        <dbReference type="EMBL" id="VAX01761.1"/>
    </source>
</evidence>
<organism evidence="1">
    <name type="scientific">hydrothermal vent metagenome</name>
    <dbReference type="NCBI Taxonomy" id="652676"/>
    <lineage>
        <taxon>unclassified sequences</taxon>
        <taxon>metagenomes</taxon>
        <taxon>ecological metagenomes</taxon>
    </lineage>
</organism>
<gene>
    <name evidence="1" type="ORF">MNBD_GAMMA20-2272</name>
</gene>